<feature type="coiled-coil region" evidence="1">
    <location>
        <begin position="18"/>
        <end position="52"/>
    </location>
</feature>
<dbReference type="Proteomes" id="UP001221142">
    <property type="component" value="Unassembled WGS sequence"/>
</dbReference>
<evidence type="ECO:0000256" key="1">
    <source>
        <dbReference type="SAM" id="Coils"/>
    </source>
</evidence>
<name>A0AAD7FYT6_9AGAR</name>
<evidence type="ECO:0000313" key="4">
    <source>
        <dbReference type="Proteomes" id="UP001221142"/>
    </source>
</evidence>
<evidence type="ECO:0000313" key="3">
    <source>
        <dbReference type="EMBL" id="KAJ7644553.1"/>
    </source>
</evidence>
<organism evidence="3 4">
    <name type="scientific">Roridomyces roridus</name>
    <dbReference type="NCBI Taxonomy" id="1738132"/>
    <lineage>
        <taxon>Eukaryota</taxon>
        <taxon>Fungi</taxon>
        <taxon>Dikarya</taxon>
        <taxon>Basidiomycota</taxon>
        <taxon>Agaricomycotina</taxon>
        <taxon>Agaricomycetes</taxon>
        <taxon>Agaricomycetidae</taxon>
        <taxon>Agaricales</taxon>
        <taxon>Marasmiineae</taxon>
        <taxon>Mycenaceae</taxon>
        <taxon>Roridomyces</taxon>
    </lineage>
</organism>
<feature type="region of interest" description="Disordered" evidence="2">
    <location>
        <begin position="402"/>
        <end position="429"/>
    </location>
</feature>
<keyword evidence="4" id="KW-1185">Reference proteome</keyword>
<dbReference type="EMBL" id="JARKIF010000003">
    <property type="protein sequence ID" value="KAJ7644553.1"/>
    <property type="molecule type" value="Genomic_DNA"/>
</dbReference>
<proteinExistence type="predicted"/>
<feature type="coiled-coil region" evidence="1">
    <location>
        <begin position="236"/>
        <end position="263"/>
    </location>
</feature>
<comment type="caution">
    <text evidence="3">The sequence shown here is derived from an EMBL/GenBank/DDBJ whole genome shotgun (WGS) entry which is preliminary data.</text>
</comment>
<keyword evidence="1" id="KW-0175">Coiled coil</keyword>
<accession>A0AAD7FYT6</accession>
<gene>
    <name evidence="3" type="ORF">FB45DRAFT_898177</name>
</gene>
<sequence>MSIHVAPTHLLQPRPNGASVVEISLTAAKEKIRELERRLDSETRLRASCKAELAKVKKLYETERENGDELRSALEGRFIELRTRETAVEASRRSLEKRIAEAELSAKSGTDALKAESTALRKALDSNVLQLVAKENVLSTMFSTNNKLETELRKCQELDTLHSAELARVAEALNAAESRTLQNETRILHLIMEMKAKDVKLGELCSALDASKLEVSSKSNALAGLVLSKHTTSQALTSARVQITDLTERVKAQEAELRKLILQSGDAEAGWSQSHANELRLEEQLRTVVAAGEEMQSKIHWELARLIQGHKGAVDAAQQVGEQKSVLEAELKSVRAALVESQAKVGALEAQVQSLKAANEELRTVLVEREAQLRGSTMALEAVQSELRVERDVHGELRRRVLGVSTEAHKGDASSDSPSTTGEGGNAPD</sequence>
<protein>
    <submittedName>
        <fullName evidence="3">Uncharacterized protein</fullName>
    </submittedName>
</protein>
<feature type="coiled-coil region" evidence="1">
    <location>
        <begin position="324"/>
        <end position="372"/>
    </location>
</feature>
<reference evidence="3" key="1">
    <citation type="submission" date="2023-03" db="EMBL/GenBank/DDBJ databases">
        <title>Massive genome expansion in bonnet fungi (Mycena s.s.) driven by repeated elements and novel gene families across ecological guilds.</title>
        <authorList>
            <consortium name="Lawrence Berkeley National Laboratory"/>
            <person name="Harder C.B."/>
            <person name="Miyauchi S."/>
            <person name="Viragh M."/>
            <person name="Kuo A."/>
            <person name="Thoen E."/>
            <person name="Andreopoulos B."/>
            <person name="Lu D."/>
            <person name="Skrede I."/>
            <person name="Drula E."/>
            <person name="Henrissat B."/>
            <person name="Morin E."/>
            <person name="Kohler A."/>
            <person name="Barry K."/>
            <person name="LaButti K."/>
            <person name="Morin E."/>
            <person name="Salamov A."/>
            <person name="Lipzen A."/>
            <person name="Mereny Z."/>
            <person name="Hegedus B."/>
            <person name="Baldrian P."/>
            <person name="Stursova M."/>
            <person name="Weitz H."/>
            <person name="Taylor A."/>
            <person name="Grigoriev I.V."/>
            <person name="Nagy L.G."/>
            <person name="Martin F."/>
            <person name="Kauserud H."/>
        </authorList>
    </citation>
    <scope>NUCLEOTIDE SEQUENCE</scope>
    <source>
        <strain evidence="3">9284</strain>
    </source>
</reference>
<evidence type="ECO:0000256" key="2">
    <source>
        <dbReference type="SAM" id="MobiDB-lite"/>
    </source>
</evidence>
<dbReference type="AlphaFoldDB" id="A0AAD7FYT6"/>